<dbReference type="AlphaFoldDB" id="A0A9R0JGC3"/>
<gene>
    <name evidence="2" type="primary">LOC110805995</name>
</gene>
<keyword evidence="1" id="KW-1185">Reference proteome</keyword>
<dbReference type="Proteomes" id="UP000813463">
    <property type="component" value="Chromosome 2"/>
</dbReference>
<dbReference type="PANTHER" id="PTHR33240">
    <property type="entry name" value="OS08G0508500 PROTEIN"/>
    <property type="match status" value="1"/>
</dbReference>
<accession>A0A9R0JGC3</accession>
<protein>
    <recommendedName>
        <fullName evidence="3">Peptidase A2 domain-containing protein</fullName>
    </recommendedName>
</protein>
<dbReference type="KEGG" id="soe:110805995"/>
<evidence type="ECO:0000313" key="1">
    <source>
        <dbReference type="Proteomes" id="UP000813463"/>
    </source>
</evidence>
<evidence type="ECO:0000313" key="2">
    <source>
        <dbReference type="RefSeq" id="XP_021867322.2"/>
    </source>
</evidence>
<reference evidence="1" key="1">
    <citation type="journal article" date="2021" name="Nat. Commun.">
        <title>Genomic analyses provide insights into spinach domestication and the genetic basis of agronomic traits.</title>
        <authorList>
            <person name="Cai X."/>
            <person name="Sun X."/>
            <person name="Xu C."/>
            <person name="Sun H."/>
            <person name="Wang X."/>
            <person name="Ge C."/>
            <person name="Zhang Z."/>
            <person name="Wang Q."/>
            <person name="Fei Z."/>
            <person name="Jiao C."/>
            <person name="Wang Q."/>
        </authorList>
    </citation>
    <scope>NUCLEOTIDE SEQUENCE [LARGE SCALE GENOMIC DNA]</scope>
    <source>
        <strain evidence="1">cv. Varoflay</strain>
    </source>
</reference>
<dbReference type="InterPro" id="IPR021109">
    <property type="entry name" value="Peptidase_aspartic_dom_sf"/>
</dbReference>
<sequence length="285" mass="31309">MKSPVETHDSTVYCKCHCDVGHDTKDCKSLRRALDGLATKGFLETYLSTSARGNGKKFYKKRNSPSYHRDGNDTDLECVAVISGGLAAAGPTMRGKKDYASRLGQVMLPGKAPMDHFPKVEICEADRGKIATPPDDPLVVELKVANLKVRRILVDTGISSDIISLACLSRLEHDPKTIEKIHYPIIGFGGGVIHPQGIITLPLRIGGRHQSRNLNVRFLIAKDLTADNINLGRPTLNQTKAVVVTNLMLMKYVCDKGQVGTIHGDQQQARYCYLTTLNREAWEAG</sequence>
<dbReference type="CDD" id="cd00303">
    <property type="entry name" value="retropepsin_like"/>
    <property type="match status" value="1"/>
</dbReference>
<evidence type="ECO:0008006" key="3">
    <source>
        <dbReference type="Google" id="ProtNLM"/>
    </source>
</evidence>
<dbReference type="RefSeq" id="XP_021867322.2">
    <property type="nucleotide sequence ID" value="XM_022011630.2"/>
</dbReference>
<dbReference type="Gene3D" id="2.40.70.10">
    <property type="entry name" value="Acid Proteases"/>
    <property type="match status" value="1"/>
</dbReference>
<dbReference type="GeneID" id="110805995"/>
<name>A0A9R0JGC3_SPIOL</name>
<reference evidence="2" key="2">
    <citation type="submission" date="2025-08" db="UniProtKB">
        <authorList>
            <consortium name="RefSeq"/>
        </authorList>
    </citation>
    <scope>IDENTIFICATION</scope>
    <source>
        <tissue evidence="2">Leaf</tissue>
    </source>
</reference>
<proteinExistence type="predicted"/>
<organism evidence="1 2">
    <name type="scientific">Spinacia oleracea</name>
    <name type="common">Spinach</name>
    <dbReference type="NCBI Taxonomy" id="3562"/>
    <lineage>
        <taxon>Eukaryota</taxon>
        <taxon>Viridiplantae</taxon>
        <taxon>Streptophyta</taxon>
        <taxon>Embryophyta</taxon>
        <taxon>Tracheophyta</taxon>
        <taxon>Spermatophyta</taxon>
        <taxon>Magnoliopsida</taxon>
        <taxon>eudicotyledons</taxon>
        <taxon>Gunneridae</taxon>
        <taxon>Pentapetalae</taxon>
        <taxon>Caryophyllales</taxon>
        <taxon>Chenopodiaceae</taxon>
        <taxon>Chenopodioideae</taxon>
        <taxon>Anserineae</taxon>
        <taxon>Spinacia</taxon>
    </lineage>
</organism>
<dbReference type="PANTHER" id="PTHR33240:SF17">
    <property type="entry name" value="EUKARYOTIC PEPTIDE CHAIN RELEASE FACTOR GTP-BINDING SUBUNIT-LIKE"/>
    <property type="match status" value="1"/>
</dbReference>